<name>A0A7I8LB81_SPIIN</name>
<keyword evidence="3" id="KW-1185">Reference proteome</keyword>
<gene>
    <name evidence="2" type="ORF">SI8410_13017927</name>
</gene>
<dbReference type="AlphaFoldDB" id="A0A7I8LB81"/>
<feature type="compositionally biased region" description="Polar residues" evidence="1">
    <location>
        <begin position="121"/>
        <end position="135"/>
    </location>
</feature>
<feature type="compositionally biased region" description="Polar residues" evidence="1">
    <location>
        <begin position="23"/>
        <end position="34"/>
    </location>
</feature>
<evidence type="ECO:0000313" key="3">
    <source>
        <dbReference type="Proteomes" id="UP000663760"/>
    </source>
</evidence>
<reference evidence="2" key="1">
    <citation type="submission" date="2020-02" db="EMBL/GenBank/DDBJ databases">
        <authorList>
            <person name="Scholz U."/>
            <person name="Mascher M."/>
            <person name="Fiebig A."/>
        </authorList>
    </citation>
    <scope>NUCLEOTIDE SEQUENCE</scope>
</reference>
<feature type="region of interest" description="Disordered" evidence="1">
    <location>
        <begin position="110"/>
        <end position="135"/>
    </location>
</feature>
<dbReference type="Proteomes" id="UP000663760">
    <property type="component" value="Chromosome 13"/>
</dbReference>
<accession>A0A7I8LB81</accession>
<protein>
    <submittedName>
        <fullName evidence="2">Uncharacterized protein</fullName>
    </submittedName>
</protein>
<sequence>MTALTSIFSVRSTSPPPAAPHRNSPTRLATKNSRWSRARLIPGQILRPPPNGIIWMFLLPVMSTPSPSPPGRNLSGRNSSGSGHISPSRCILTTAKPTLVPLGMVYPPREISSDGWRRSPSRTTAFRTWRTGRSP</sequence>
<feature type="region of interest" description="Disordered" evidence="1">
    <location>
        <begin position="1"/>
        <end position="34"/>
    </location>
</feature>
<evidence type="ECO:0000256" key="1">
    <source>
        <dbReference type="SAM" id="MobiDB-lite"/>
    </source>
</evidence>
<feature type="compositionally biased region" description="Polar residues" evidence="1">
    <location>
        <begin position="1"/>
        <end position="13"/>
    </location>
</feature>
<feature type="region of interest" description="Disordered" evidence="1">
    <location>
        <begin position="65"/>
        <end position="89"/>
    </location>
</feature>
<feature type="compositionally biased region" description="Low complexity" evidence="1">
    <location>
        <begin position="71"/>
        <end position="83"/>
    </location>
</feature>
<organism evidence="2 3">
    <name type="scientific">Spirodela intermedia</name>
    <name type="common">Intermediate duckweed</name>
    <dbReference type="NCBI Taxonomy" id="51605"/>
    <lineage>
        <taxon>Eukaryota</taxon>
        <taxon>Viridiplantae</taxon>
        <taxon>Streptophyta</taxon>
        <taxon>Embryophyta</taxon>
        <taxon>Tracheophyta</taxon>
        <taxon>Spermatophyta</taxon>
        <taxon>Magnoliopsida</taxon>
        <taxon>Liliopsida</taxon>
        <taxon>Araceae</taxon>
        <taxon>Lemnoideae</taxon>
        <taxon>Spirodela</taxon>
    </lineage>
</organism>
<dbReference type="EMBL" id="LR746276">
    <property type="protein sequence ID" value="CAA7407249.1"/>
    <property type="molecule type" value="Genomic_DNA"/>
</dbReference>
<evidence type="ECO:0000313" key="2">
    <source>
        <dbReference type="EMBL" id="CAA7407249.1"/>
    </source>
</evidence>
<proteinExistence type="predicted"/>